<gene>
    <name evidence="1" type="ORF">BG011_001643</name>
</gene>
<protein>
    <submittedName>
        <fullName evidence="1">Uncharacterized protein</fullName>
    </submittedName>
</protein>
<dbReference type="EMBL" id="JAAAJA010001449">
    <property type="protein sequence ID" value="KAG0247337.1"/>
    <property type="molecule type" value="Genomic_DNA"/>
</dbReference>
<keyword evidence="2" id="KW-1185">Reference proteome</keyword>
<evidence type="ECO:0000313" key="2">
    <source>
        <dbReference type="Proteomes" id="UP000726737"/>
    </source>
</evidence>
<feature type="non-terminal residue" evidence="1">
    <location>
        <position position="61"/>
    </location>
</feature>
<dbReference type="AlphaFoldDB" id="A0A9P6TTY6"/>
<name>A0A9P6TTY6_9FUNG</name>
<evidence type="ECO:0000313" key="1">
    <source>
        <dbReference type="EMBL" id="KAG0247337.1"/>
    </source>
</evidence>
<accession>A0A9P6TTY6</accession>
<organism evidence="1 2">
    <name type="scientific">Mortierella polycephala</name>
    <dbReference type="NCBI Taxonomy" id="41804"/>
    <lineage>
        <taxon>Eukaryota</taxon>
        <taxon>Fungi</taxon>
        <taxon>Fungi incertae sedis</taxon>
        <taxon>Mucoromycota</taxon>
        <taxon>Mortierellomycotina</taxon>
        <taxon>Mortierellomycetes</taxon>
        <taxon>Mortierellales</taxon>
        <taxon>Mortierellaceae</taxon>
        <taxon>Mortierella</taxon>
    </lineage>
</organism>
<reference evidence="1" key="1">
    <citation type="journal article" date="2020" name="Fungal Divers.">
        <title>Resolving the Mortierellaceae phylogeny through synthesis of multi-gene phylogenetics and phylogenomics.</title>
        <authorList>
            <person name="Vandepol N."/>
            <person name="Liber J."/>
            <person name="Desiro A."/>
            <person name="Na H."/>
            <person name="Kennedy M."/>
            <person name="Barry K."/>
            <person name="Grigoriev I.V."/>
            <person name="Miller A.N."/>
            <person name="O'Donnell K."/>
            <person name="Stajich J.E."/>
            <person name="Bonito G."/>
        </authorList>
    </citation>
    <scope>NUCLEOTIDE SEQUENCE</scope>
    <source>
        <strain evidence="1">KOD948</strain>
    </source>
</reference>
<dbReference type="OrthoDB" id="2306594at2759"/>
<proteinExistence type="predicted"/>
<dbReference type="Proteomes" id="UP000726737">
    <property type="component" value="Unassembled WGS sequence"/>
</dbReference>
<sequence length="61" mass="7193">MAVIVNKLAQQDQYIKEHTDQIQRQDAYVRRIEADFKRLDGFLREYYLEMDLASVDGPSSN</sequence>
<comment type="caution">
    <text evidence="1">The sequence shown here is derived from an EMBL/GenBank/DDBJ whole genome shotgun (WGS) entry which is preliminary data.</text>
</comment>